<gene>
    <name evidence="2" type="primary">65</name>
    <name evidence="2" type="ORF">SEA_KABREEZE_65</name>
</gene>
<feature type="compositionally biased region" description="Basic and acidic residues" evidence="1">
    <location>
        <begin position="38"/>
        <end position="57"/>
    </location>
</feature>
<accession>A0A286N393</accession>
<feature type="region of interest" description="Disordered" evidence="1">
    <location>
        <begin position="1"/>
        <end position="57"/>
    </location>
</feature>
<organism evidence="2 3">
    <name type="scientific">Arthrobacter phage Kabreeze</name>
    <dbReference type="NCBI Taxonomy" id="2015835"/>
    <lineage>
        <taxon>Viruses</taxon>
        <taxon>Duplodnaviria</taxon>
        <taxon>Heunggongvirae</taxon>
        <taxon>Uroviricota</taxon>
        <taxon>Caudoviricetes</taxon>
        <taxon>Klausavirus</taxon>
        <taxon>Klausavirus princesstrina</taxon>
    </lineage>
</organism>
<reference evidence="2 3" key="1">
    <citation type="submission" date="2017-06" db="EMBL/GenBank/DDBJ databases">
        <authorList>
            <person name="Sheed K."/>
            <person name="Dunbar D."/>
            <person name="Moy E.A."/>
            <person name="Stoner T.H."/>
            <person name="Garlena R.A."/>
            <person name="Russell D.A."/>
            <person name="Pope W.H."/>
            <person name="Jacobs-Sera D."/>
            <person name="Hatfull G.F."/>
        </authorList>
    </citation>
    <scope>NUCLEOTIDE SEQUENCE [LARGE SCALE GENOMIC DNA]</scope>
</reference>
<dbReference type="Proteomes" id="UP000222769">
    <property type="component" value="Segment"/>
</dbReference>
<name>A0A286N393_9CAUD</name>
<dbReference type="EMBL" id="MF185721">
    <property type="protein sequence ID" value="ASX98850.1"/>
    <property type="molecule type" value="Genomic_DNA"/>
</dbReference>
<evidence type="ECO:0000256" key="1">
    <source>
        <dbReference type="SAM" id="MobiDB-lite"/>
    </source>
</evidence>
<feature type="compositionally biased region" description="Basic and acidic residues" evidence="1">
    <location>
        <begin position="1"/>
        <end position="13"/>
    </location>
</feature>
<sequence length="57" mass="6614">MTTEPEPRPKAVVEKTTAPRRHRAWCEGCQDGWNGSKRTADKWAKEHNEEHHVEPHA</sequence>
<protein>
    <submittedName>
        <fullName evidence="2">Uncharacterized protein</fullName>
    </submittedName>
</protein>
<evidence type="ECO:0000313" key="3">
    <source>
        <dbReference type="Proteomes" id="UP000222769"/>
    </source>
</evidence>
<proteinExistence type="predicted"/>
<evidence type="ECO:0000313" key="2">
    <source>
        <dbReference type="EMBL" id="ASX98850.1"/>
    </source>
</evidence>